<dbReference type="AlphaFoldDB" id="A0AA36C352"/>
<protein>
    <recommendedName>
        <fullName evidence="9">4-hydroxy-2-oxohexanoate aldolase</fullName>
        <ecNumber evidence="8">4.1.3.43</ecNumber>
    </recommendedName>
</protein>
<evidence type="ECO:0000256" key="7">
    <source>
        <dbReference type="ARBA" id="ARBA00023239"/>
    </source>
</evidence>
<keyword evidence="6" id="KW-0464">Manganese</keyword>
<dbReference type="SMART" id="SM00859">
    <property type="entry name" value="Semialdhyde_dh"/>
    <property type="match status" value="1"/>
</dbReference>
<evidence type="ECO:0000256" key="2">
    <source>
        <dbReference type="ARBA" id="ARBA00009244"/>
    </source>
</evidence>
<dbReference type="NCBIfam" id="NF006157">
    <property type="entry name" value="PRK08300.1"/>
    <property type="match status" value="1"/>
</dbReference>
<dbReference type="Pfam" id="PF09290">
    <property type="entry name" value="AcetDehyd-dimer"/>
    <property type="match status" value="1"/>
</dbReference>
<evidence type="ECO:0000313" key="12">
    <source>
        <dbReference type="Proteomes" id="UP001177023"/>
    </source>
</evidence>
<accession>A0AA36C352</accession>
<dbReference type="InterPro" id="IPR035685">
    <property type="entry name" value="DRE_TIM_HOA"/>
</dbReference>
<dbReference type="EMBL" id="CATQJA010000034">
    <property type="protein sequence ID" value="CAJ0557555.1"/>
    <property type="molecule type" value="Genomic_DNA"/>
</dbReference>
<name>A0AA36C352_9BILA</name>
<dbReference type="Pfam" id="PF00682">
    <property type="entry name" value="HMGL-like"/>
    <property type="match status" value="1"/>
</dbReference>
<dbReference type="InterPro" id="IPR000891">
    <property type="entry name" value="PYR_CT"/>
</dbReference>
<comment type="similarity">
    <text evidence="1">Belongs to the 4-hydroxy-2-oxovalerate aldolase family.</text>
</comment>
<dbReference type="Pfam" id="PF07836">
    <property type="entry name" value="DmpG_comm"/>
    <property type="match status" value="1"/>
</dbReference>
<dbReference type="Gene3D" id="3.40.50.720">
    <property type="entry name" value="NAD(P)-binding Rossmann-like Domain"/>
    <property type="match status" value="1"/>
</dbReference>
<evidence type="ECO:0000259" key="10">
    <source>
        <dbReference type="PROSITE" id="PS50991"/>
    </source>
</evidence>
<dbReference type="GO" id="GO:0009098">
    <property type="term" value="P:L-leucine biosynthetic process"/>
    <property type="evidence" value="ECO:0007669"/>
    <property type="project" value="TreeGrafter"/>
</dbReference>
<dbReference type="InterPro" id="IPR050073">
    <property type="entry name" value="2-IPM_HCS-like"/>
</dbReference>
<dbReference type="InterPro" id="IPR015426">
    <property type="entry name" value="Acetylaldehyde_DH_C"/>
</dbReference>
<proteinExistence type="inferred from homology"/>
<comment type="caution">
    <text evidence="11">The sequence shown here is derived from an EMBL/GenBank/DDBJ whole genome shotgun (WGS) entry which is preliminary data.</text>
</comment>
<dbReference type="GO" id="GO:0046872">
    <property type="term" value="F:metal ion binding"/>
    <property type="evidence" value="ECO:0007669"/>
    <property type="project" value="UniProtKB-KW"/>
</dbReference>
<feature type="domain" description="Pyruvate carboxyltransferase" evidence="10">
    <location>
        <begin position="285"/>
        <end position="537"/>
    </location>
</feature>
<dbReference type="PANTHER" id="PTHR10277">
    <property type="entry name" value="HOMOCITRATE SYNTHASE-RELATED"/>
    <property type="match status" value="1"/>
</dbReference>
<dbReference type="NCBIfam" id="NF006049">
    <property type="entry name" value="PRK08195.1"/>
    <property type="match status" value="1"/>
</dbReference>
<dbReference type="CDD" id="cd07943">
    <property type="entry name" value="DRE_TIM_HOA"/>
    <property type="match status" value="1"/>
</dbReference>
<keyword evidence="12" id="KW-1185">Reference proteome</keyword>
<reference evidence="11" key="1">
    <citation type="submission" date="2023-06" db="EMBL/GenBank/DDBJ databases">
        <authorList>
            <person name="Delattre M."/>
        </authorList>
    </citation>
    <scope>NUCLEOTIDE SEQUENCE</scope>
    <source>
        <strain evidence="11">AF72</strain>
    </source>
</reference>
<dbReference type="InterPro" id="IPR013785">
    <property type="entry name" value="Aldolase_TIM"/>
</dbReference>
<sequence>MIKILRNAKHLEMAVMVGIDPASDGLARAQRMGVQVTHEGVEGLSKMDVFQHIDFVFDATSAGAHVKNDAFLRAVKPGIRLIDLTPAAIGPYCVPVVNLEQNLEQLNVNMVTCGGQATIPMVAAVSRITKVHYAEIVASIASKSAGPGTRANIDEFTETTSKAIEVIGGATKGKAIIVMNPAEPPLMMRDTVFVLSALADQAHVQASIEEMAAAVIAYVPGYRLKQNVQFELIPPSAPLRIPGLGTFSGLKTSIFLEVEGAAHYLPAYAGNLDIMTSAALATAERMALDVTLRDGSHAIRHQYSIQNVQDIARALDKAGVDSIEVAHGDGLQGSSFNYGFAAHTDLEWIEAAFDVISRAKIATLLLPGIGTVHDLKAAYGAGARVVRIATHCTEADVSKQHIEYARELGMDTVGFLMMSHMIPAEQLAAQAKLMESYGATCVYMADSGGAMSMQDVRDRFRAFKAVLDPSTETGMHAHHNLSLGVANSITAVEEGCDRIDASLAGMGAGAGNAPLEVFIAAAERLGWNHGTDLYTLLDAADDIVRPLQDRPVRVDRETLALGYAGVYSSFLRHAEIAAARYGLKTLDILVELGKRRMVGGQEDMIVDVALDLLKR</sequence>
<dbReference type="Gene3D" id="3.20.20.70">
    <property type="entry name" value="Aldolase class I"/>
    <property type="match status" value="1"/>
</dbReference>
<feature type="non-terminal residue" evidence="11">
    <location>
        <position position="615"/>
    </location>
</feature>
<evidence type="ECO:0000256" key="5">
    <source>
        <dbReference type="ARBA" id="ARBA00023027"/>
    </source>
</evidence>
<evidence type="ECO:0000256" key="6">
    <source>
        <dbReference type="ARBA" id="ARBA00023211"/>
    </source>
</evidence>
<dbReference type="Gene3D" id="3.30.360.10">
    <property type="entry name" value="Dihydrodipicolinate Reductase, domain 2"/>
    <property type="match status" value="1"/>
</dbReference>
<dbReference type="SUPFAM" id="SSF89000">
    <property type="entry name" value="post-HMGL domain-like"/>
    <property type="match status" value="1"/>
</dbReference>
<dbReference type="SUPFAM" id="SSF51735">
    <property type="entry name" value="NAD(P)-binding Rossmann-fold domains"/>
    <property type="match status" value="1"/>
</dbReference>
<dbReference type="NCBIfam" id="TIGR03217">
    <property type="entry name" value="4OH_2_O_val_ald"/>
    <property type="match status" value="1"/>
</dbReference>
<dbReference type="InterPro" id="IPR000534">
    <property type="entry name" value="Semialdehyde_DH_NAD-bd"/>
</dbReference>
<evidence type="ECO:0000256" key="8">
    <source>
        <dbReference type="ARBA" id="ARBA00023622"/>
    </source>
</evidence>
<dbReference type="Gene3D" id="1.10.8.60">
    <property type="match status" value="1"/>
</dbReference>
<dbReference type="EC" id="4.1.3.43" evidence="8"/>
<organism evidence="11 12">
    <name type="scientific">Mesorhabditis spiculigera</name>
    <dbReference type="NCBI Taxonomy" id="96644"/>
    <lineage>
        <taxon>Eukaryota</taxon>
        <taxon>Metazoa</taxon>
        <taxon>Ecdysozoa</taxon>
        <taxon>Nematoda</taxon>
        <taxon>Chromadorea</taxon>
        <taxon>Rhabditida</taxon>
        <taxon>Rhabditina</taxon>
        <taxon>Rhabditomorpha</taxon>
        <taxon>Rhabditoidea</taxon>
        <taxon>Rhabditidae</taxon>
        <taxon>Mesorhabditinae</taxon>
        <taxon>Mesorhabditis</taxon>
    </lineage>
</organism>
<keyword evidence="7" id="KW-0456">Lyase</keyword>
<evidence type="ECO:0000256" key="9">
    <source>
        <dbReference type="ARBA" id="ARBA00023631"/>
    </source>
</evidence>
<evidence type="ECO:0000256" key="1">
    <source>
        <dbReference type="ARBA" id="ARBA00008944"/>
    </source>
</evidence>
<dbReference type="GO" id="GO:0008774">
    <property type="term" value="F:acetaldehyde dehydrogenase (acetylating) activity"/>
    <property type="evidence" value="ECO:0007669"/>
    <property type="project" value="InterPro"/>
</dbReference>
<dbReference type="SUPFAM" id="SSF51569">
    <property type="entry name" value="Aldolase"/>
    <property type="match status" value="1"/>
</dbReference>
<dbReference type="FunFam" id="1.10.8.60:FF:000042">
    <property type="entry name" value="4-hydroxy-2-oxovalerate aldolase"/>
    <property type="match status" value="1"/>
</dbReference>
<dbReference type="HAMAP" id="MF_01657">
    <property type="entry name" value="Ac_ald_DH_ac"/>
    <property type="match status" value="1"/>
</dbReference>
<dbReference type="Proteomes" id="UP001177023">
    <property type="component" value="Unassembled WGS sequence"/>
</dbReference>
<keyword evidence="5" id="KW-0520">NAD</keyword>
<keyword evidence="4" id="KW-0058">Aromatic hydrocarbons catabolism</keyword>
<dbReference type="InterPro" id="IPR036291">
    <property type="entry name" value="NAD(P)-bd_dom_sf"/>
</dbReference>
<dbReference type="PROSITE" id="PS50991">
    <property type="entry name" value="PYR_CT"/>
    <property type="match status" value="1"/>
</dbReference>
<dbReference type="SUPFAM" id="SSF55347">
    <property type="entry name" value="Glyceraldehyde-3-phosphate dehydrogenase-like, C-terminal domain"/>
    <property type="match status" value="1"/>
</dbReference>
<dbReference type="HAMAP" id="MF_01656">
    <property type="entry name" value="HOA"/>
    <property type="match status" value="1"/>
</dbReference>
<comment type="similarity">
    <text evidence="2">Belongs to the acetaldehyde dehydrogenase family.</text>
</comment>
<dbReference type="InterPro" id="IPR003361">
    <property type="entry name" value="Acetaldehyde_dehydrogenase"/>
</dbReference>
<dbReference type="InterPro" id="IPR012425">
    <property type="entry name" value="DmpG_comm"/>
</dbReference>
<evidence type="ECO:0000256" key="4">
    <source>
        <dbReference type="ARBA" id="ARBA00022797"/>
    </source>
</evidence>
<dbReference type="PANTHER" id="PTHR10277:SF9">
    <property type="entry name" value="2-ISOPROPYLMALATE SYNTHASE 1, CHLOROPLASTIC-RELATED"/>
    <property type="match status" value="1"/>
</dbReference>
<dbReference type="GO" id="GO:0051287">
    <property type="term" value="F:NAD binding"/>
    <property type="evidence" value="ECO:0007669"/>
    <property type="project" value="InterPro"/>
</dbReference>
<dbReference type="GO" id="GO:0003852">
    <property type="term" value="F:2-isopropylmalate synthase activity"/>
    <property type="evidence" value="ECO:0007669"/>
    <property type="project" value="TreeGrafter"/>
</dbReference>
<evidence type="ECO:0000256" key="3">
    <source>
        <dbReference type="ARBA" id="ARBA00022723"/>
    </source>
</evidence>
<evidence type="ECO:0000313" key="11">
    <source>
        <dbReference type="EMBL" id="CAJ0557555.1"/>
    </source>
</evidence>
<dbReference type="GO" id="GO:0008701">
    <property type="term" value="F:4-hydroxy-2-oxovalerate aldolase activity"/>
    <property type="evidence" value="ECO:0007669"/>
    <property type="project" value="InterPro"/>
</dbReference>
<dbReference type="CDD" id="cd23933">
    <property type="entry name" value="ALDH_C"/>
    <property type="match status" value="1"/>
</dbReference>
<dbReference type="NCBIfam" id="TIGR03215">
    <property type="entry name" value="ac_ald_DH_ac"/>
    <property type="match status" value="1"/>
</dbReference>
<gene>
    <name evidence="11" type="ORF">MSPICULIGERA_LOCUS313</name>
</gene>
<dbReference type="InterPro" id="IPR017629">
    <property type="entry name" value="4OH_2_O-val_aldolase"/>
</dbReference>
<keyword evidence="3" id="KW-0479">Metal-binding</keyword>